<reference evidence="1" key="1">
    <citation type="journal article" date="2014" name="Front. Microbiol.">
        <title>High frequency of phylogenetically diverse reductive dehalogenase-homologous genes in deep subseafloor sedimentary metagenomes.</title>
        <authorList>
            <person name="Kawai M."/>
            <person name="Futagami T."/>
            <person name="Toyoda A."/>
            <person name="Takaki Y."/>
            <person name="Nishi S."/>
            <person name="Hori S."/>
            <person name="Arai W."/>
            <person name="Tsubouchi T."/>
            <person name="Morono Y."/>
            <person name="Uchiyama I."/>
            <person name="Ito T."/>
            <person name="Fujiyama A."/>
            <person name="Inagaki F."/>
            <person name="Takami H."/>
        </authorList>
    </citation>
    <scope>NUCLEOTIDE SEQUENCE</scope>
    <source>
        <strain evidence="1">Expedition CK06-06</strain>
    </source>
</reference>
<name>X0YK28_9ZZZZ</name>
<dbReference type="AlphaFoldDB" id="X0YK28"/>
<feature type="non-terminal residue" evidence="1">
    <location>
        <position position="1"/>
    </location>
</feature>
<proteinExistence type="predicted"/>
<protein>
    <submittedName>
        <fullName evidence="1">Uncharacterized protein</fullName>
    </submittedName>
</protein>
<evidence type="ECO:0000313" key="1">
    <source>
        <dbReference type="EMBL" id="GAG48908.1"/>
    </source>
</evidence>
<comment type="caution">
    <text evidence="1">The sequence shown here is derived from an EMBL/GenBank/DDBJ whole genome shotgun (WGS) entry which is preliminary data.</text>
</comment>
<dbReference type="InterPro" id="IPR015943">
    <property type="entry name" value="WD40/YVTN_repeat-like_dom_sf"/>
</dbReference>
<gene>
    <name evidence="1" type="ORF">S01H1_80609</name>
</gene>
<dbReference type="EMBL" id="BARS01054454">
    <property type="protein sequence ID" value="GAG48908.1"/>
    <property type="molecule type" value="Genomic_DNA"/>
</dbReference>
<feature type="non-terminal residue" evidence="1">
    <location>
        <position position="218"/>
    </location>
</feature>
<organism evidence="1">
    <name type="scientific">marine sediment metagenome</name>
    <dbReference type="NCBI Taxonomy" id="412755"/>
    <lineage>
        <taxon>unclassified sequences</taxon>
        <taxon>metagenomes</taxon>
        <taxon>ecological metagenomes</taxon>
    </lineage>
</organism>
<sequence>TFDKNVHYVVVDAKRRPWFLLKDEKYEHAQYVCPEVPDAHLMLPVAYRTIGVDVANRFWLATYDGLFYFDLNNFRKVTKEIKGLFTKDPDTNWPMYHPGQVYLDHSSGRVYCHDLAGIHVFDAKQWTFRKWPADVLGSTGKVDPAAARFQAVEGPGGIAIFWAAGDRLKGFWTHDGKLWKHYSAKSNRNLRDITAVVPMSRQFVLVCAESQNAFVVDL</sequence>
<accession>X0YK28</accession>
<dbReference type="Gene3D" id="2.130.10.10">
    <property type="entry name" value="YVTN repeat-like/Quinoprotein amine dehydrogenase"/>
    <property type="match status" value="1"/>
</dbReference>